<name>A0A2N0ZE09_9BACI</name>
<feature type="transmembrane region" description="Helical" evidence="1">
    <location>
        <begin position="122"/>
        <end position="140"/>
    </location>
</feature>
<dbReference type="AlphaFoldDB" id="A0A2N0ZE09"/>
<evidence type="ECO:0000313" key="2">
    <source>
        <dbReference type="EMBL" id="PKG27737.1"/>
    </source>
</evidence>
<sequence>MFTHIYLWTMLILPWGIFFFLDKQRLKSFLPGGLVSALLLTIFFQLYERYNLLEIKDTIFPLTNTTPFIYGIYIVLPTVFLYFTFGNFLLYFCINAISDAIFAFGILNLYEYMGIYEMKSQYHLMIYINCLICAALIYLFQKWQYIEPYK</sequence>
<dbReference type="Proteomes" id="UP000233343">
    <property type="component" value="Unassembled WGS sequence"/>
</dbReference>
<feature type="transmembrane region" description="Helical" evidence="1">
    <location>
        <begin position="88"/>
        <end position="110"/>
    </location>
</feature>
<keyword evidence="1" id="KW-0472">Membrane</keyword>
<evidence type="ECO:0000256" key="1">
    <source>
        <dbReference type="SAM" id="Phobius"/>
    </source>
</evidence>
<proteinExistence type="predicted"/>
<evidence type="ECO:0000313" key="3">
    <source>
        <dbReference type="Proteomes" id="UP000233343"/>
    </source>
</evidence>
<reference evidence="2 3" key="1">
    <citation type="journal article" date="2010" name="Int. J. Syst. Evol. Microbiol.">
        <title>Bacillus horneckiae sp. nov., isolated from a spacecraft-assembly clean room.</title>
        <authorList>
            <person name="Vaishampayan P."/>
            <person name="Probst A."/>
            <person name="Krishnamurthi S."/>
            <person name="Ghosh S."/>
            <person name="Osman S."/>
            <person name="McDowall A."/>
            <person name="Ruckmani A."/>
            <person name="Mayilraj S."/>
            <person name="Venkateswaran K."/>
        </authorList>
    </citation>
    <scope>NUCLEOTIDE SEQUENCE [LARGE SCALE GENOMIC DNA]</scope>
    <source>
        <strain evidence="3">1PO1SC</strain>
    </source>
</reference>
<keyword evidence="1" id="KW-1133">Transmembrane helix</keyword>
<gene>
    <name evidence="2" type="ORF">CWS20_16695</name>
</gene>
<keyword evidence="3" id="KW-1185">Reference proteome</keyword>
<feature type="transmembrane region" description="Helical" evidence="1">
    <location>
        <begin position="67"/>
        <end position="83"/>
    </location>
</feature>
<accession>A0A2N0ZE09</accession>
<protein>
    <submittedName>
        <fullName evidence="2">Uncharacterized protein</fullName>
    </submittedName>
</protein>
<keyword evidence="1" id="KW-0812">Transmembrane</keyword>
<feature type="transmembrane region" description="Helical" evidence="1">
    <location>
        <begin position="6"/>
        <end position="22"/>
    </location>
</feature>
<organism evidence="2 3">
    <name type="scientific">Cytobacillus horneckiae</name>
    <dbReference type="NCBI Taxonomy" id="549687"/>
    <lineage>
        <taxon>Bacteria</taxon>
        <taxon>Bacillati</taxon>
        <taxon>Bacillota</taxon>
        <taxon>Bacilli</taxon>
        <taxon>Bacillales</taxon>
        <taxon>Bacillaceae</taxon>
        <taxon>Cytobacillus</taxon>
    </lineage>
</organism>
<dbReference type="EMBL" id="PISD01000036">
    <property type="protein sequence ID" value="PKG27737.1"/>
    <property type="molecule type" value="Genomic_DNA"/>
</dbReference>
<comment type="caution">
    <text evidence="2">The sequence shown here is derived from an EMBL/GenBank/DDBJ whole genome shotgun (WGS) entry which is preliminary data.</text>
</comment>
<feature type="transmembrane region" description="Helical" evidence="1">
    <location>
        <begin position="29"/>
        <end position="47"/>
    </location>
</feature>
<dbReference type="RefSeq" id="WP_066190886.1">
    <property type="nucleotide sequence ID" value="NZ_JAFDQP010000012.1"/>
</dbReference>